<sequence length="50" mass="5219">MNDATSAPRNQSSGALDTLESATCVVNHSESTYEHGNQPGQSDSQQPEAA</sequence>
<feature type="region of interest" description="Disordered" evidence="1">
    <location>
        <begin position="1"/>
        <end position="50"/>
    </location>
</feature>
<reference evidence="2" key="1">
    <citation type="submission" date="2021-05" db="EMBL/GenBank/DDBJ databases">
        <title>Comparative genomics of three Colletotrichum scovillei strains and genetic complementation revealed genes involved fungal growth and virulence on chili pepper.</title>
        <authorList>
            <person name="Hsieh D.-K."/>
            <person name="Chuang S.-C."/>
            <person name="Chen C.-Y."/>
            <person name="Chao Y.-T."/>
            <person name="Lu M.-Y.J."/>
            <person name="Lee M.-H."/>
            <person name="Shih M.-C."/>
        </authorList>
    </citation>
    <scope>NUCLEOTIDE SEQUENCE</scope>
    <source>
        <strain evidence="2">Coll-153</strain>
    </source>
</reference>
<evidence type="ECO:0000256" key="1">
    <source>
        <dbReference type="SAM" id="MobiDB-lite"/>
    </source>
</evidence>
<evidence type="ECO:0000313" key="2">
    <source>
        <dbReference type="EMBL" id="KAG7044443.1"/>
    </source>
</evidence>
<name>A0A9P7U8L3_9PEZI</name>
<organism evidence="2 3">
    <name type="scientific">Colletotrichum scovillei</name>
    <dbReference type="NCBI Taxonomy" id="1209932"/>
    <lineage>
        <taxon>Eukaryota</taxon>
        <taxon>Fungi</taxon>
        <taxon>Dikarya</taxon>
        <taxon>Ascomycota</taxon>
        <taxon>Pezizomycotina</taxon>
        <taxon>Sordariomycetes</taxon>
        <taxon>Hypocreomycetidae</taxon>
        <taxon>Glomerellales</taxon>
        <taxon>Glomerellaceae</taxon>
        <taxon>Colletotrichum</taxon>
        <taxon>Colletotrichum acutatum species complex</taxon>
    </lineage>
</organism>
<dbReference type="Proteomes" id="UP000699042">
    <property type="component" value="Unassembled WGS sequence"/>
</dbReference>
<protein>
    <submittedName>
        <fullName evidence="2">Uncharacterized protein</fullName>
    </submittedName>
</protein>
<dbReference type="EMBL" id="JAESDN010000010">
    <property type="protein sequence ID" value="KAG7044443.1"/>
    <property type="molecule type" value="Genomic_DNA"/>
</dbReference>
<proteinExistence type="predicted"/>
<evidence type="ECO:0000313" key="3">
    <source>
        <dbReference type="Proteomes" id="UP000699042"/>
    </source>
</evidence>
<dbReference type="AlphaFoldDB" id="A0A9P7U8L3"/>
<comment type="caution">
    <text evidence="2">The sequence shown here is derived from an EMBL/GenBank/DDBJ whole genome shotgun (WGS) entry which is preliminary data.</text>
</comment>
<accession>A0A9P7U8L3</accession>
<gene>
    <name evidence="2" type="ORF">JMJ77_003905</name>
</gene>
<keyword evidence="3" id="KW-1185">Reference proteome</keyword>